<dbReference type="FunFam" id="1.10.10.10:FF:000003">
    <property type="entry name" value="Paired box protein Pax-6"/>
    <property type="match status" value="1"/>
</dbReference>
<dbReference type="SUPFAM" id="SSF46689">
    <property type="entry name" value="Homeodomain-like"/>
    <property type="match status" value="1"/>
</dbReference>
<evidence type="ECO:0000256" key="8">
    <source>
        <dbReference type="SAM" id="MobiDB-lite"/>
    </source>
</evidence>
<organism evidence="10 11">
    <name type="scientific">Octopus sinensis</name>
    <name type="common">East Asian common octopus</name>
    <dbReference type="NCBI Taxonomy" id="2607531"/>
    <lineage>
        <taxon>Eukaryota</taxon>
        <taxon>Metazoa</taxon>
        <taxon>Spiralia</taxon>
        <taxon>Lophotrochozoa</taxon>
        <taxon>Mollusca</taxon>
        <taxon>Cephalopoda</taxon>
        <taxon>Coleoidea</taxon>
        <taxon>Octopodiformes</taxon>
        <taxon>Octopoda</taxon>
        <taxon>Incirrata</taxon>
        <taxon>Octopodidae</taxon>
        <taxon>Octopus</taxon>
    </lineage>
</organism>
<keyword evidence="3" id="KW-0563">Paired box</keyword>
<feature type="compositionally biased region" description="Low complexity" evidence="8">
    <location>
        <begin position="27"/>
        <end position="42"/>
    </location>
</feature>
<accession>A0A7E6EX16</accession>
<evidence type="ECO:0000256" key="3">
    <source>
        <dbReference type="ARBA" id="ARBA00022724"/>
    </source>
</evidence>
<dbReference type="InterPro" id="IPR043565">
    <property type="entry name" value="PAX_fam"/>
</dbReference>
<evidence type="ECO:0000259" key="9">
    <source>
        <dbReference type="PROSITE" id="PS51057"/>
    </source>
</evidence>
<protein>
    <submittedName>
        <fullName evidence="11">Paired box protein Pax-5-like isoform X6</fullName>
    </submittedName>
</protein>
<dbReference type="InterPro" id="IPR036388">
    <property type="entry name" value="WH-like_DNA-bd_sf"/>
</dbReference>
<evidence type="ECO:0000256" key="7">
    <source>
        <dbReference type="ARBA" id="ARBA00023242"/>
    </source>
</evidence>
<evidence type="ECO:0000313" key="11">
    <source>
        <dbReference type="RefSeq" id="XP_036359505.1"/>
    </source>
</evidence>
<proteinExistence type="predicted"/>
<keyword evidence="2" id="KW-0217">Developmental protein</keyword>
<feature type="compositionally biased region" description="Polar residues" evidence="8">
    <location>
        <begin position="275"/>
        <end position="284"/>
    </location>
</feature>
<dbReference type="GO" id="GO:0005634">
    <property type="term" value="C:nucleus"/>
    <property type="evidence" value="ECO:0007669"/>
    <property type="project" value="UniProtKB-SubCell"/>
</dbReference>
<evidence type="ECO:0000256" key="6">
    <source>
        <dbReference type="ARBA" id="ARBA00023163"/>
    </source>
</evidence>
<dbReference type="InterPro" id="IPR043182">
    <property type="entry name" value="PAIRED_DNA-bd_dom"/>
</dbReference>
<dbReference type="PANTHER" id="PTHR45636:SF41">
    <property type="entry name" value="PAIRED BOX PROTEIN PAX-6-RELATED"/>
    <property type="match status" value="1"/>
</dbReference>
<name>A0A7E6EX16_9MOLL</name>
<dbReference type="CDD" id="cd00131">
    <property type="entry name" value="PAX"/>
    <property type="match status" value="1"/>
</dbReference>
<dbReference type="PANTHER" id="PTHR45636">
    <property type="entry name" value="PAIRED BOX PROTEIN PAX-6-RELATED-RELATED"/>
    <property type="match status" value="1"/>
</dbReference>
<keyword evidence="6" id="KW-0804">Transcription</keyword>
<feature type="compositionally biased region" description="Low complexity" evidence="8">
    <location>
        <begin position="262"/>
        <end position="274"/>
    </location>
</feature>
<evidence type="ECO:0000313" key="10">
    <source>
        <dbReference type="Proteomes" id="UP000515154"/>
    </source>
</evidence>
<dbReference type="AlphaFoldDB" id="A0A7E6EX16"/>
<keyword evidence="10" id="KW-1185">Reference proteome</keyword>
<reference evidence="11" key="1">
    <citation type="submission" date="2025-08" db="UniProtKB">
        <authorList>
            <consortium name="RefSeq"/>
        </authorList>
    </citation>
    <scope>IDENTIFICATION</scope>
</reference>
<feature type="region of interest" description="Disordered" evidence="8">
    <location>
        <begin position="1"/>
        <end position="62"/>
    </location>
</feature>
<dbReference type="PROSITE" id="PS51057">
    <property type="entry name" value="PAIRED_2"/>
    <property type="match status" value="1"/>
</dbReference>
<comment type="subcellular location">
    <subcellularLocation>
        <location evidence="1">Nucleus</location>
    </subcellularLocation>
</comment>
<evidence type="ECO:0000256" key="4">
    <source>
        <dbReference type="ARBA" id="ARBA00023015"/>
    </source>
</evidence>
<dbReference type="FunFam" id="1.10.10.10:FF:000013">
    <property type="entry name" value="Paired box 8 isoform 1"/>
    <property type="match status" value="1"/>
</dbReference>
<feature type="compositionally biased region" description="Low complexity" evidence="8">
    <location>
        <begin position="435"/>
        <end position="446"/>
    </location>
</feature>
<dbReference type="RefSeq" id="XP_036359505.1">
    <property type="nucleotide sequence ID" value="XM_036503612.1"/>
</dbReference>
<dbReference type="Gene3D" id="1.10.10.10">
    <property type="entry name" value="Winged helix-like DNA-binding domain superfamily/Winged helix DNA-binding domain"/>
    <property type="match status" value="2"/>
</dbReference>
<dbReference type="SMART" id="SM00351">
    <property type="entry name" value="PAX"/>
    <property type="match status" value="1"/>
</dbReference>
<sequence length="558" mass="60079">MNTYEIYQDEKTFVLRPNQRPSSAGRMPQMSPSHPSQQHQQQAPTIPGAPQQHPVRAPPSETNEILGRQSLSYNMMLNGSKHNDTFSGFYEATEGHGGVNQLGGVFVNGRPLPDAVRQRIVELAHQGVRPCDISRQLRVSHGCVSKILGRYYETGSIKPGVIGGSKPKVATPKVVEAIARYKQENPTMFAWEIRDRLLSENICSQDNVPSVSSINRIVRNRAAEKAKGQPPQSSPSLQVEAPNPGIAQSQTPSGAEALTRPGSYSISGILGISSQNPGNLNNGSVKRKRDDTGDTVPNGHTDVENRTDAQNDQQMIYSPEHHIVPTKLSRIDASSRELNSNGQNYSVYPAPFNTFVTNTSANDGQKEYQSIKQEIPLPGSLTSPGGGVEAHTGSNYSPPVVNSGGNGGNSTNTLTATQSSSKQQLNRRNGSNIETTGSPSGSVVSSNLTELKPVHSYPQQRLPSFGQFTTPATTYSSSQIYSSSPVGVSPLVQVAPTGYNGNIQANDYANNYGAAPAYGSYSYSEPWVRYPINNSPYYYTPSIRPGDPVSSVASSSKT</sequence>
<dbReference type="GO" id="GO:0000978">
    <property type="term" value="F:RNA polymerase II cis-regulatory region sequence-specific DNA binding"/>
    <property type="evidence" value="ECO:0007669"/>
    <property type="project" value="TreeGrafter"/>
</dbReference>
<keyword evidence="7" id="KW-0539">Nucleus</keyword>
<keyword evidence="4" id="KW-0805">Transcription regulation</keyword>
<dbReference type="InterPro" id="IPR001523">
    <property type="entry name" value="Paired_dom"/>
</dbReference>
<dbReference type="Pfam" id="PF00292">
    <property type="entry name" value="PAX"/>
    <property type="match status" value="1"/>
</dbReference>
<gene>
    <name evidence="11" type="primary">LOC115213424</name>
</gene>
<feature type="region of interest" description="Disordered" evidence="8">
    <location>
        <begin position="222"/>
        <end position="312"/>
    </location>
</feature>
<dbReference type="PROSITE" id="PS00034">
    <property type="entry name" value="PAIRED_1"/>
    <property type="match status" value="1"/>
</dbReference>
<dbReference type="InterPro" id="IPR009057">
    <property type="entry name" value="Homeodomain-like_sf"/>
</dbReference>
<keyword evidence="5" id="KW-0238">DNA-binding</keyword>
<dbReference type="PRINTS" id="PR00027">
    <property type="entry name" value="PAIREDBOX"/>
</dbReference>
<feature type="compositionally biased region" description="Polar residues" evidence="8">
    <location>
        <begin position="414"/>
        <end position="434"/>
    </location>
</feature>
<feature type="region of interest" description="Disordered" evidence="8">
    <location>
        <begin position="374"/>
        <end position="446"/>
    </location>
</feature>
<evidence type="ECO:0000256" key="1">
    <source>
        <dbReference type="ARBA" id="ARBA00004123"/>
    </source>
</evidence>
<feature type="domain" description="Paired" evidence="9">
    <location>
        <begin position="95"/>
        <end position="221"/>
    </location>
</feature>
<evidence type="ECO:0000256" key="2">
    <source>
        <dbReference type="ARBA" id="ARBA00022473"/>
    </source>
</evidence>
<dbReference type="Proteomes" id="UP000515154">
    <property type="component" value="Linkage group LG6"/>
</dbReference>
<evidence type="ECO:0000256" key="5">
    <source>
        <dbReference type="ARBA" id="ARBA00023125"/>
    </source>
</evidence>
<dbReference type="GO" id="GO:0000981">
    <property type="term" value="F:DNA-binding transcription factor activity, RNA polymerase II-specific"/>
    <property type="evidence" value="ECO:0007669"/>
    <property type="project" value="TreeGrafter"/>
</dbReference>